<feature type="transmembrane region" description="Helical" evidence="3">
    <location>
        <begin position="202"/>
        <end position="221"/>
    </location>
</feature>
<keyword evidence="1" id="KW-0547">Nucleotide-binding</keyword>
<dbReference type="GO" id="GO:0005524">
    <property type="term" value="F:ATP binding"/>
    <property type="evidence" value="ECO:0007669"/>
    <property type="project" value="UniProtKB-KW"/>
</dbReference>
<dbReference type="OrthoDB" id="247245at2759"/>
<keyword evidence="4" id="KW-0808">Transferase</keyword>
<dbReference type="PANTHER" id="PTHR10695:SF46">
    <property type="entry name" value="BIFUNCTIONAL COENZYME A SYNTHASE-RELATED"/>
    <property type="match status" value="1"/>
</dbReference>
<dbReference type="GO" id="GO:0004140">
    <property type="term" value="F:dephospho-CoA kinase activity"/>
    <property type="evidence" value="ECO:0007669"/>
    <property type="project" value="UniProtKB-EC"/>
</dbReference>
<keyword evidence="2" id="KW-0067">ATP-binding</keyword>
<dbReference type="STRING" id="10195.A0A3M7P894"/>
<dbReference type="Pfam" id="PF01121">
    <property type="entry name" value="CoaE"/>
    <property type="match status" value="1"/>
</dbReference>
<evidence type="ECO:0000313" key="5">
    <source>
        <dbReference type="Proteomes" id="UP000276133"/>
    </source>
</evidence>
<dbReference type="InterPro" id="IPR001977">
    <property type="entry name" value="Depp_CoAkinase"/>
</dbReference>
<name>A0A3M7P894_BRAPC</name>
<sequence>MFLVGLTGGIASGKSTVSKIFNEEFKIPIIDADLIARQVVLPDRTGWKRVRSLFGNEILNQDRTVNRDKLGEIIFSDREKMLNKALHGLILLEILKQILLNLVKGERLVLLDIPLLFETKIGLSLLSYKLVVYCQSEEEQLRRLMIRNPNLSEQEAKKRIQSQMNTADKLKLADYCIDNSKDLENTREQVKTIYSVLKKSKIYLWIRAFLFAGLAFGVFLLNKYLF</sequence>
<dbReference type="HAMAP" id="MF_00376">
    <property type="entry name" value="Dephospho_CoA_kinase"/>
    <property type="match status" value="1"/>
</dbReference>
<evidence type="ECO:0000256" key="3">
    <source>
        <dbReference type="SAM" id="Phobius"/>
    </source>
</evidence>
<protein>
    <submittedName>
        <fullName evidence="4">Dephospho-kinase domain-containing</fullName>
        <ecNumber evidence="4">2.7.1.24</ecNumber>
    </submittedName>
</protein>
<keyword evidence="3" id="KW-1133">Transmembrane helix</keyword>
<dbReference type="PANTHER" id="PTHR10695">
    <property type="entry name" value="DEPHOSPHO-COA KINASE-RELATED"/>
    <property type="match status" value="1"/>
</dbReference>
<evidence type="ECO:0000256" key="1">
    <source>
        <dbReference type="ARBA" id="ARBA00022741"/>
    </source>
</evidence>
<dbReference type="EMBL" id="REGN01012466">
    <property type="protein sequence ID" value="RMZ95311.1"/>
    <property type="molecule type" value="Genomic_DNA"/>
</dbReference>
<comment type="caution">
    <text evidence="4">The sequence shown here is derived from an EMBL/GenBank/DDBJ whole genome shotgun (WGS) entry which is preliminary data.</text>
</comment>
<dbReference type="NCBIfam" id="TIGR00152">
    <property type="entry name" value="dephospho-CoA kinase"/>
    <property type="match status" value="1"/>
</dbReference>
<dbReference type="AlphaFoldDB" id="A0A3M7P894"/>
<keyword evidence="5" id="KW-1185">Reference proteome</keyword>
<dbReference type="Gene3D" id="3.40.50.300">
    <property type="entry name" value="P-loop containing nucleotide triphosphate hydrolases"/>
    <property type="match status" value="1"/>
</dbReference>
<dbReference type="PROSITE" id="PS51219">
    <property type="entry name" value="DPCK"/>
    <property type="match status" value="1"/>
</dbReference>
<reference evidence="4 5" key="1">
    <citation type="journal article" date="2018" name="Sci. Rep.">
        <title>Genomic signatures of local adaptation to the degree of environmental predictability in rotifers.</title>
        <authorList>
            <person name="Franch-Gras L."/>
            <person name="Hahn C."/>
            <person name="Garcia-Roger E.M."/>
            <person name="Carmona M.J."/>
            <person name="Serra M."/>
            <person name="Gomez A."/>
        </authorList>
    </citation>
    <scope>NUCLEOTIDE SEQUENCE [LARGE SCALE GENOMIC DNA]</scope>
    <source>
        <strain evidence="4">HYR1</strain>
    </source>
</reference>
<dbReference type="Proteomes" id="UP000276133">
    <property type="component" value="Unassembled WGS sequence"/>
</dbReference>
<evidence type="ECO:0000313" key="4">
    <source>
        <dbReference type="EMBL" id="RMZ95311.1"/>
    </source>
</evidence>
<keyword evidence="4" id="KW-0418">Kinase</keyword>
<keyword evidence="3" id="KW-0472">Membrane</keyword>
<dbReference type="SUPFAM" id="SSF52540">
    <property type="entry name" value="P-loop containing nucleoside triphosphate hydrolases"/>
    <property type="match status" value="1"/>
</dbReference>
<accession>A0A3M7P894</accession>
<dbReference type="CDD" id="cd02022">
    <property type="entry name" value="DPCK"/>
    <property type="match status" value="1"/>
</dbReference>
<gene>
    <name evidence="4" type="ORF">BpHYR1_012902</name>
</gene>
<organism evidence="4 5">
    <name type="scientific">Brachionus plicatilis</name>
    <name type="common">Marine rotifer</name>
    <name type="synonym">Brachionus muelleri</name>
    <dbReference type="NCBI Taxonomy" id="10195"/>
    <lineage>
        <taxon>Eukaryota</taxon>
        <taxon>Metazoa</taxon>
        <taxon>Spiralia</taxon>
        <taxon>Gnathifera</taxon>
        <taxon>Rotifera</taxon>
        <taxon>Eurotatoria</taxon>
        <taxon>Monogononta</taxon>
        <taxon>Pseudotrocha</taxon>
        <taxon>Ploima</taxon>
        <taxon>Brachionidae</taxon>
        <taxon>Brachionus</taxon>
    </lineage>
</organism>
<proteinExistence type="inferred from homology"/>
<dbReference type="GO" id="GO:0015937">
    <property type="term" value="P:coenzyme A biosynthetic process"/>
    <property type="evidence" value="ECO:0007669"/>
    <property type="project" value="InterPro"/>
</dbReference>
<dbReference type="EC" id="2.7.1.24" evidence="4"/>
<dbReference type="InterPro" id="IPR027417">
    <property type="entry name" value="P-loop_NTPase"/>
</dbReference>
<keyword evidence="3" id="KW-0812">Transmembrane</keyword>
<evidence type="ECO:0000256" key="2">
    <source>
        <dbReference type="ARBA" id="ARBA00022840"/>
    </source>
</evidence>